<dbReference type="InterPro" id="IPR050671">
    <property type="entry name" value="CD300_family_receptors"/>
</dbReference>
<sequence length="280" mass="31038">MCLLTMDPAIFILLLFLGHLSRGQYRADTSGAVLLQLPFNPYFNNYEKGCCKFYPDVCVPVVDNRRYCADLYKGRISINEYSGLMVVRIWNLQKSDAGLYRCAVTQSPYHIYMDFSVEIRDSANRQSPPLPSLMSTARPATVSVDTTSVTPVESPNESQSNGSLRFKTDMWILLAAALSLLLMLILIISVTIAVHHRKKYKEKSGTAPCDSSSSSISGSTSQDVNAIVYTTVNFKTCEEPTGLYANLNVQKSSAARCPQSYGHHDSGETVEYSTLAVRQK</sequence>
<dbReference type="InterPro" id="IPR036179">
    <property type="entry name" value="Ig-like_dom_sf"/>
</dbReference>
<dbReference type="GO" id="GO:0004888">
    <property type="term" value="F:transmembrane signaling receptor activity"/>
    <property type="evidence" value="ECO:0007669"/>
    <property type="project" value="TreeGrafter"/>
</dbReference>
<evidence type="ECO:0000256" key="1">
    <source>
        <dbReference type="ARBA" id="ARBA00004370"/>
    </source>
</evidence>
<dbReference type="PANTHER" id="PTHR11860:SF87">
    <property type="entry name" value="CMRF35-LIKE MOLECULE 8"/>
    <property type="match status" value="1"/>
</dbReference>
<proteinExistence type="predicted"/>
<dbReference type="SUPFAM" id="SSF48726">
    <property type="entry name" value="Immunoglobulin"/>
    <property type="match status" value="1"/>
</dbReference>
<dbReference type="AlphaFoldDB" id="A0A9Q1DCD9"/>
<feature type="transmembrane region" description="Helical" evidence="4">
    <location>
        <begin position="170"/>
        <end position="194"/>
    </location>
</feature>
<comment type="subcellular location">
    <subcellularLocation>
        <location evidence="1">Membrane</location>
    </subcellularLocation>
</comment>
<name>A0A9Q1DCD9_CONCO</name>
<evidence type="ECO:0000256" key="2">
    <source>
        <dbReference type="ARBA" id="ARBA00022692"/>
    </source>
</evidence>
<keyword evidence="3 4" id="KW-0472">Membrane</keyword>
<keyword evidence="2 4" id="KW-0812">Transmembrane</keyword>
<dbReference type="EMBL" id="JAFJMO010000010">
    <property type="protein sequence ID" value="KAJ8265842.1"/>
    <property type="molecule type" value="Genomic_DNA"/>
</dbReference>
<keyword evidence="7" id="KW-1185">Reference proteome</keyword>
<keyword evidence="4" id="KW-1133">Transmembrane helix</keyword>
<organism evidence="6 7">
    <name type="scientific">Conger conger</name>
    <name type="common">Conger eel</name>
    <name type="synonym">Muraena conger</name>
    <dbReference type="NCBI Taxonomy" id="82655"/>
    <lineage>
        <taxon>Eukaryota</taxon>
        <taxon>Metazoa</taxon>
        <taxon>Chordata</taxon>
        <taxon>Craniata</taxon>
        <taxon>Vertebrata</taxon>
        <taxon>Euteleostomi</taxon>
        <taxon>Actinopterygii</taxon>
        <taxon>Neopterygii</taxon>
        <taxon>Teleostei</taxon>
        <taxon>Anguilliformes</taxon>
        <taxon>Congridae</taxon>
        <taxon>Conger</taxon>
    </lineage>
</organism>
<dbReference type="PANTHER" id="PTHR11860">
    <property type="entry name" value="POLYMERIC-IMMUNOGLOBULIN RECEPTOR"/>
    <property type="match status" value="1"/>
</dbReference>
<keyword evidence="5" id="KW-0732">Signal</keyword>
<dbReference type="InterPro" id="IPR013783">
    <property type="entry name" value="Ig-like_fold"/>
</dbReference>
<protein>
    <recommendedName>
        <fullName evidence="8">Immunoglobulin subtype domain-containing protein</fullName>
    </recommendedName>
</protein>
<dbReference type="Proteomes" id="UP001152803">
    <property type="component" value="Unassembled WGS sequence"/>
</dbReference>
<evidence type="ECO:0000313" key="6">
    <source>
        <dbReference type="EMBL" id="KAJ8265842.1"/>
    </source>
</evidence>
<dbReference type="Gene3D" id="2.60.40.10">
    <property type="entry name" value="Immunoglobulins"/>
    <property type="match status" value="1"/>
</dbReference>
<comment type="caution">
    <text evidence="6">The sequence shown here is derived from an EMBL/GenBank/DDBJ whole genome shotgun (WGS) entry which is preliminary data.</text>
</comment>
<reference evidence="6" key="1">
    <citation type="journal article" date="2023" name="Science">
        <title>Genome structures resolve the early diversification of teleost fishes.</title>
        <authorList>
            <person name="Parey E."/>
            <person name="Louis A."/>
            <person name="Montfort J."/>
            <person name="Bouchez O."/>
            <person name="Roques C."/>
            <person name="Iampietro C."/>
            <person name="Lluch J."/>
            <person name="Castinel A."/>
            <person name="Donnadieu C."/>
            <person name="Desvignes T."/>
            <person name="Floi Bucao C."/>
            <person name="Jouanno E."/>
            <person name="Wen M."/>
            <person name="Mejri S."/>
            <person name="Dirks R."/>
            <person name="Jansen H."/>
            <person name="Henkel C."/>
            <person name="Chen W.J."/>
            <person name="Zahm M."/>
            <person name="Cabau C."/>
            <person name="Klopp C."/>
            <person name="Thompson A.W."/>
            <person name="Robinson-Rechavi M."/>
            <person name="Braasch I."/>
            <person name="Lecointre G."/>
            <person name="Bobe J."/>
            <person name="Postlethwait J.H."/>
            <person name="Berthelot C."/>
            <person name="Roest Crollius H."/>
            <person name="Guiguen Y."/>
        </authorList>
    </citation>
    <scope>NUCLEOTIDE SEQUENCE</scope>
    <source>
        <strain evidence="6">Concon-B</strain>
    </source>
</reference>
<evidence type="ECO:0008006" key="8">
    <source>
        <dbReference type="Google" id="ProtNLM"/>
    </source>
</evidence>
<evidence type="ECO:0000256" key="4">
    <source>
        <dbReference type="SAM" id="Phobius"/>
    </source>
</evidence>
<evidence type="ECO:0000313" key="7">
    <source>
        <dbReference type="Proteomes" id="UP001152803"/>
    </source>
</evidence>
<evidence type="ECO:0000256" key="3">
    <source>
        <dbReference type="ARBA" id="ARBA00023136"/>
    </source>
</evidence>
<evidence type="ECO:0000256" key="5">
    <source>
        <dbReference type="SAM" id="SignalP"/>
    </source>
</evidence>
<accession>A0A9Q1DCD9</accession>
<gene>
    <name evidence="6" type="ORF">COCON_G00149410</name>
</gene>
<feature type="chain" id="PRO_5040312462" description="Immunoglobulin subtype domain-containing protein" evidence="5">
    <location>
        <begin position="24"/>
        <end position="280"/>
    </location>
</feature>
<feature type="signal peptide" evidence="5">
    <location>
        <begin position="1"/>
        <end position="23"/>
    </location>
</feature>
<dbReference type="GO" id="GO:0005886">
    <property type="term" value="C:plasma membrane"/>
    <property type="evidence" value="ECO:0007669"/>
    <property type="project" value="TreeGrafter"/>
</dbReference>
<dbReference type="OrthoDB" id="8442846at2759"/>